<dbReference type="Proteomes" id="UP000708208">
    <property type="component" value="Unassembled WGS sequence"/>
</dbReference>
<dbReference type="EMBL" id="CAJVCH010571057">
    <property type="protein sequence ID" value="CAG7836501.1"/>
    <property type="molecule type" value="Genomic_DNA"/>
</dbReference>
<evidence type="ECO:0000313" key="2">
    <source>
        <dbReference type="EMBL" id="CAG7836501.1"/>
    </source>
</evidence>
<dbReference type="AlphaFoldDB" id="A0A8J2LRP7"/>
<feature type="transmembrane region" description="Helical" evidence="1">
    <location>
        <begin position="29"/>
        <end position="47"/>
    </location>
</feature>
<keyword evidence="3" id="KW-1185">Reference proteome</keyword>
<keyword evidence="1" id="KW-0472">Membrane</keyword>
<accession>A0A8J2LRP7</accession>
<reference evidence="2" key="1">
    <citation type="submission" date="2021-06" db="EMBL/GenBank/DDBJ databases">
        <authorList>
            <person name="Hodson N. C."/>
            <person name="Mongue J. A."/>
            <person name="Jaron S. K."/>
        </authorList>
    </citation>
    <scope>NUCLEOTIDE SEQUENCE</scope>
</reference>
<feature type="transmembrane region" description="Helical" evidence="1">
    <location>
        <begin position="271"/>
        <end position="299"/>
    </location>
</feature>
<evidence type="ECO:0000313" key="3">
    <source>
        <dbReference type="Proteomes" id="UP000708208"/>
    </source>
</evidence>
<keyword evidence="1" id="KW-1133">Transmembrane helix</keyword>
<name>A0A8J2LRP7_9HEXA</name>
<proteinExistence type="predicted"/>
<feature type="transmembrane region" description="Helical" evidence="1">
    <location>
        <begin position="67"/>
        <end position="87"/>
    </location>
</feature>
<gene>
    <name evidence="2" type="ORF">AFUS01_LOCUS45739</name>
</gene>
<keyword evidence="1" id="KW-0812">Transmembrane</keyword>
<feature type="transmembrane region" description="Helical" evidence="1">
    <location>
        <begin position="155"/>
        <end position="180"/>
    </location>
</feature>
<feature type="transmembrane region" description="Helical" evidence="1">
    <location>
        <begin position="305"/>
        <end position="329"/>
    </location>
</feature>
<sequence length="399" mass="45782">MRILNPGNFGKLQGSSPTNILITRKISKYFILGYNFGSWIVASPIVWDKSTNKSQLVSSWKLRLWTVNISMAVLYAIFVEARALTICMDSSKSTSEKMYMMFLIPYFVASLIVHLVVWQNKERMVAFNNECFRFASKFEKQYIREYTKQPWILKFIGFAVQLTYISIIETVALMTANAFIRADSPDMPSSLWSSSPTIFDRVISAAIMCHTISMFASSCFLILMSLFTSSGLILAVNAELSSKAILTTPDFKRSGLRKLRMWRILQIIIKVFNEIFCFVFLPCYKFLGSCLVVFCGYAGLKMEGIHAHVLMLVGSYVFVLLLLTFSFLAEFHFQSTAVLKEFKDRLEWDLNRHWVLRHLRALVPLRADMRSKYFIDRGMVLTLAHILVTNTASFLLVNT</sequence>
<feature type="transmembrane region" description="Helical" evidence="1">
    <location>
        <begin position="99"/>
        <end position="118"/>
    </location>
</feature>
<organism evidence="2 3">
    <name type="scientific">Allacma fusca</name>
    <dbReference type="NCBI Taxonomy" id="39272"/>
    <lineage>
        <taxon>Eukaryota</taxon>
        <taxon>Metazoa</taxon>
        <taxon>Ecdysozoa</taxon>
        <taxon>Arthropoda</taxon>
        <taxon>Hexapoda</taxon>
        <taxon>Collembola</taxon>
        <taxon>Symphypleona</taxon>
        <taxon>Sminthuridae</taxon>
        <taxon>Allacma</taxon>
    </lineage>
</organism>
<feature type="transmembrane region" description="Helical" evidence="1">
    <location>
        <begin position="379"/>
        <end position="397"/>
    </location>
</feature>
<feature type="transmembrane region" description="Helical" evidence="1">
    <location>
        <begin position="201"/>
        <end position="226"/>
    </location>
</feature>
<comment type="caution">
    <text evidence="2">The sequence shown here is derived from an EMBL/GenBank/DDBJ whole genome shotgun (WGS) entry which is preliminary data.</text>
</comment>
<evidence type="ECO:0000256" key="1">
    <source>
        <dbReference type="SAM" id="Phobius"/>
    </source>
</evidence>
<protein>
    <submittedName>
        <fullName evidence="2">Uncharacterized protein</fullName>
    </submittedName>
</protein>